<protein>
    <recommendedName>
        <fullName evidence="6">Archease domain-containing protein</fullName>
    </recommendedName>
</protein>
<keyword evidence="2" id="KW-0819">tRNA processing</keyword>
<evidence type="ECO:0000313" key="8">
    <source>
        <dbReference type="Proteomes" id="UP000439983"/>
    </source>
</evidence>
<evidence type="ECO:0000256" key="5">
    <source>
        <dbReference type="SAM" id="MobiDB-lite"/>
    </source>
</evidence>
<keyword evidence="8" id="KW-1185">Reference proteome</keyword>
<reference evidence="7 8" key="1">
    <citation type="journal article" date="2013" name="Genome Biol.">
        <title>Comparative genomics of the core and accessory genomes of 48 Sinorhizobium strains comprising five genospecies.</title>
        <authorList>
            <person name="Sugawara M."/>
            <person name="Epstein B."/>
            <person name="Badgley B.D."/>
            <person name="Unno T."/>
            <person name="Xu L."/>
            <person name="Reese J."/>
            <person name="Gyaneshwar P."/>
            <person name="Denny R."/>
            <person name="Mudge J."/>
            <person name="Bharti A.K."/>
            <person name="Farmer A.D."/>
            <person name="May G.D."/>
            <person name="Woodward J.E."/>
            <person name="Medigue C."/>
            <person name="Vallenet D."/>
            <person name="Lajus A."/>
            <person name="Rouy Z."/>
            <person name="Martinez-Vaz B."/>
            <person name="Tiffin P."/>
            <person name="Young N.D."/>
            <person name="Sadowsky M.J."/>
        </authorList>
    </citation>
    <scope>NUCLEOTIDE SEQUENCE [LARGE SCALE GENOMIC DNA]</scope>
    <source>
        <strain evidence="7 8">USDA4894</strain>
    </source>
</reference>
<organism evidence="7 8">
    <name type="scientific">Sinorhizobium terangae</name>
    <dbReference type="NCBI Taxonomy" id="110322"/>
    <lineage>
        <taxon>Bacteria</taxon>
        <taxon>Pseudomonadati</taxon>
        <taxon>Pseudomonadota</taxon>
        <taxon>Alphaproteobacteria</taxon>
        <taxon>Hyphomicrobiales</taxon>
        <taxon>Rhizobiaceae</taxon>
        <taxon>Sinorhizobium/Ensifer group</taxon>
        <taxon>Sinorhizobium</taxon>
    </lineage>
</organism>
<dbReference type="AlphaFoldDB" id="A0A6N7LML9"/>
<comment type="caution">
    <text evidence="7">The sequence shown here is derived from an EMBL/GenBank/DDBJ whole genome shotgun (WGS) entry which is preliminary data.</text>
</comment>
<proteinExistence type="inferred from homology"/>
<keyword evidence="3" id="KW-0479">Metal-binding</keyword>
<dbReference type="InterPro" id="IPR023572">
    <property type="entry name" value="Archease_dom"/>
</dbReference>
<dbReference type="EMBL" id="WITC01000131">
    <property type="protein sequence ID" value="MQX19121.1"/>
    <property type="molecule type" value="Genomic_DNA"/>
</dbReference>
<dbReference type="SUPFAM" id="SSF69819">
    <property type="entry name" value="MTH1598-like"/>
    <property type="match status" value="1"/>
</dbReference>
<sequence length="173" mass="19031">MRLERRSMRAIRRRSWNIFRPTTAGSECAVPAVMGPGPPGSFCPVAFFGKGRLAMSITGPISGFGWEHFHHDSDIGVCGRGRSVAEAFEQAALGLTRIVTYSPIVAVMQVEVKCRQTDWNCSSWTGSTPSSTRWRSYGFIHLGGTRRRTGGAGFKPRNKSLPRTKPLADCHFA</sequence>
<evidence type="ECO:0000256" key="1">
    <source>
        <dbReference type="ARBA" id="ARBA00007963"/>
    </source>
</evidence>
<feature type="domain" description="Archease" evidence="6">
    <location>
        <begin position="66"/>
        <end position="119"/>
    </location>
</feature>
<evidence type="ECO:0000259" key="6">
    <source>
        <dbReference type="Pfam" id="PF01951"/>
    </source>
</evidence>
<comment type="similarity">
    <text evidence="1">Belongs to the archease family.</text>
</comment>
<dbReference type="Pfam" id="PF01951">
    <property type="entry name" value="Archease"/>
    <property type="match status" value="1"/>
</dbReference>
<name>A0A6N7LML9_SINTE</name>
<dbReference type="OrthoDB" id="9788587at2"/>
<evidence type="ECO:0000256" key="4">
    <source>
        <dbReference type="ARBA" id="ARBA00022837"/>
    </source>
</evidence>
<gene>
    <name evidence="7" type="ORF">GHK62_31665</name>
</gene>
<dbReference type="GO" id="GO:0008033">
    <property type="term" value="P:tRNA processing"/>
    <property type="evidence" value="ECO:0007669"/>
    <property type="project" value="UniProtKB-KW"/>
</dbReference>
<evidence type="ECO:0000256" key="2">
    <source>
        <dbReference type="ARBA" id="ARBA00022694"/>
    </source>
</evidence>
<dbReference type="Proteomes" id="UP000439983">
    <property type="component" value="Unassembled WGS sequence"/>
</dbReference>
<feature type="region of interest" description="Disordered" evidence="5">
    <location>
        <begin position="148"/>
        <end position="173"/>
    </location>
</feature>
<keyword evidence="4" id="KW-0106">Calcium</keyword>
<evidence type="ECO:0000256" key="3">
    <source>
        <dbReference type="ARBA" id="ARBA00022723"/>
    </source>
</evidence>
<dbReference type="InterPro" id="IPR036820">
    <property type="entry name" value="Archease_dom_sf"/>
</dbReference>
<dbReference type="RefSeq" id="WP_153442906.1">
    <property type="nucleotide sequence ID" value="NZ_JACIGA010000002.1"/>
</dbReference>
<accession>A0A6N7LML9</accession>
<dbReference type="GO" id="GO:0046872">
    <property type="term" value="F:metal ion binding"/>
    <property type="evidence" value="ECO:0007669"/>
    <property type="project" value="UniProtKB-KW"/>
</dbReference>
<dbReference type="Gene3D" id="3.55.10.10">
    <property type="entry name" value="Archease domain"/>
    <property type="match status" value="1"/>
</dbReference>
<evidence type="ECO:0000313" key="7">
    <source>
        <dbReference type="EMBL" id="MQX19121.1"/>
    </source>
</evidence>